<dbReference type="PANTHER" id="PTHR44757:SF2">
    <property type="entry name" value="BIOFILM ARCHITECTURE MAINTENANCE PROTEIN MBAA"/>
    <property type="match status" value="1"/>
</dbReference>
<dbReference type="InterPro" id="IPR029787">
    <property type="entry name" value="Nucleotide_cyclase"/>
</dbReference>
<evidence type="ECO:0000256" key="2">
    <source>
        <dbReference type="ARBA" id="ARBA00004533"/>
    </source>
</evidence>
<dbReference type="NCBIfam" id="TIGR00254">
    <property type="entry name" value="GGDEF"/>
    <property type="match status" value="1"/>
</dbReference>
<keyword evidence="3" id="KW-1133">Transmembrane helix</keyword>
<dbReference type="CDD" id="cd01948">
    <property type="entry name" value="EAL"/>
    <property type="match status" value="1"/>
</dbReference>
<protein>
    <submittedName>
        <fullName evidence="6">EAL domain-containing protein</fullName>
    </submittedName>
</protein>
<dbReference type="FunFam" id="3.30.70.270:FF:000001">
    <property type="entry name" value="Diguanylate cyclase domain protein"/>
    <property type="match status" value="1"/>
</dbReference>
<dbReference type="Gene3D" id="3.30.70.270">
    <property type="match status" value="1"/>
</dbReference>
<evidence type="ECO:0000256" key="3">
    <source>
        <dbReference type="SAM" id="Phobius"/>
    </source>
</evidence>
<dbReference type="Gene3D" id="3.20.20.450">
    <property type="entry name" value="EAL domain"/>
    <property type="match status" value="1"/>
</dbReference>
<comment type="subcellular location">
    <subcellularLocation>
        <location evidence="2">Cell inner membrane</location>
    </subcellularLocation>
</comment>
<name>A0AA42BCI1_9GAMM</name>
<feature type="domain" description="EAL" evidence="4">
    <location>
        <begin position="512"/>
        <end position="765"/>
    </location>
</feature>
<comment type="cofactor">
    <cofactor evidence="1">
        <name>Mg(2+)</name>
        <dbReference type="ChEBI" id="CHEBI:18420"/>
    </cofactor>
</comment>
<accession>A0AA42BCI1</accession>
<dbReference type="CDD" id="cd01949">
    <property type="entry name" value="GGDEF"/>
    <property type="match status" value="1"/>
</dbReference>
<dbReference type="Proteomes" id="UP001165292">
    <property type="component" value="Unassembled WGS sequence"/>
</dbReference>
<dbReference type="InterPro" id="IPR052155">
    <property type="entry name" value="Biofilm_reg_signaling"/>
</dbReference>
<gene>
    <name evidence="6" type="ORF">NJF43_01300</name>
</gene>
<evidence type="ECO:0000259" key="4">
    <source>
        <dbReference type="PROSITE" id="PS50883"/>
    </source>
</evidence>
<keyword evidence="3" id="KW-0472">Membrane</keyword>
<keyword evidence="3" id="KW-0812">Transmembrane</keyword>
<dbReference type="PROSITE" id="PS50883">
    <property type="entry name" value="EAL"/>
    <property type="match status" value="1"/>
</dbReference>
<dbReference type="PANTHER" id="PTHR44757">
    <property type="entry name" value="DIGUANYLATE CYCLASE DGCP"/>
    <property type="match status" value="1"/>
</dbReference>
<dbReference type="Pfam" id="PF00563">
    <property type="entry name" value="EAL"/>
    <property type="match status" value="1"/>
</dbReference>
<evidence type="ECO:0000313" key="6">
    <source>
        <dbReference type="EMBL" id="MCO7543385.1"/>
    </source>
</evidence>
<dbReference type="InterPro" id="IPR001633">
    <property type="entry name" value="EAL_dom"/>
</dbReference>
<dbReference type="GO" id="GO:0003824">
    <property type="term" value="F:catalytic activity"/>
    <property type="evidence" value="ECO:0007669"/>
    <property type="project" value="UniProtKB-ARBA"/>
</dbReference>
<dbReference type="InterPro" id="IPR000160">
    <property type="entry name" value="GGDEF_dom"/>
</dbReference>
<organism evidence="6 7">
    <name type="scientific">Stutzerimonas nitrititolerans</name>
    <dbReference type="NCBI Taxonomy" id="2482751"/>
    <lineage>
        <taxon>Bacteria</taxon>
        <taxon>Pseudomonadati</taxon>
        <taxon>Pseudomonadota</taxon>
        <taxon>Gammaproteobacteria</taxon>
        <taxon>Pseudomonadales</taxon>
        <taxon>Pseudomonadaceae</taxon>
        <taxon>Stutzerimonas</taxon>
    </lineage>
</organism>
<feature type="domain" description="GGDEF" evidence="5">
    <location>
        <begin position="370"/>
        <end position="503"/>
    </location>
</feature>
<dbReference type="InterPro" id="IPR043128">
    <property type="entry name" value="Rev_trsase/Diguanyl_cyclase"/>
</dbReference>
<feature type="transmembrane region" description="Helical" evidence="3">
    <location>
        <begin position="12"/>
        <end position="31"/>
    </location>
</feature>
<evidence type="ECO:0000313" key="7">
    <source>
        <dbReference type="Proteomes" id="UP001165292"/>
    </source>
</evidence>
<dbReference type="InterPro" id="IPR035919">
    <property type="entry name" value="EAL_sf"/>
</dbReference>
<dbReference type="SMART" id="SM00052">
    <property type="entry name" value="EAL"/>
    <property type="match status" value="1"/>
</dbReference>
<dbReference type="PROSITE" id="PS50887">
    <property type="entry name" value="GGDEF"/>
    <property type="match status" value="1"/>
</dbReference>
<proteinExistence type="predicted"/>
<evidence type="ECO:0000256" key="1">
    <source>
        <dbReference type="ARBA" id="ARBA00001946"/>
    </source>
</evidence>
<dbReference type="RefSeq" id="WP_253162112.1">
    <property type="nucleotide sequence ID" value="NZ_JAMYBS010000001.1"/>
</dbReference>
<dbReference type="GO" id="GO:0005886">
    <property type="term" value="C:plasma membrane"/>
    <property type="evidence" value="ECO:0007669"/>
    <property type="project" value="UniProtKB-SubCell"/>
</dbReference>
<feature type="transmembrane region" description="Helical" evidence="3">
    <location>
        <begin position="285"/>
        <end position="302"/>
    </location>
</feature>
<evidence type="ECO:0000259" key="5">
    <source>
        <dbReference type="PROSITE" id="PS50887"/>
    </source>
</evidence>
<sequence>MIRLKPATSLESIKLVTVALGVAIVAFIWIIHHQQFSTARSEALEARAAEHLSLATAIAESLRHLTDRAEAMGAWFEQPFDTPSRLSPHLSRMLADDPVFSRVGIYSLAGTQLFSSHESMPAALPDSWLEQYRARAERFAFKPFLPSLAAGVGRSDTPSWRLPLLLPLSDAGQRQLRYIMLIEMDVGYLASLIQRIELGRTGLVHLLDSTGQERLRADSSGVVFGEQPLRLTTGEAFGRRIHTLEGAVYLSLYSQLPERALSIAISQQYEEILEPVRAVQVPQRWLSLAMSGVILCVVLWLIRMLGQQQRVLVALQQSEQSKQQLIASLQNEHERSRRAASTDHLSGLYNRREFLQLASAMLAEQRSTRRLLAILFMDMDRFKSINDTLGHKTGDQLLQAVAGRVQRLLEPGDLAARFGGDEFVVLLAGERSEQQIADWTATLVERISAPYSLESRELNTSPSIGVAICPRDAEDIDSLIRNADAAMYSAKQAGRGQFRFYDPSLNLTSIEEFQLEQAFGDGLRKHQFVLHYQPQVRLENMKVIGYEALVRWQHPEFGLIYPDRFIGIAERSGFIVPLGMEVLQLACRQLAQWRAQGSTVCMGINVSPLQLNQPGFSDKVLEVLDECGLEPGWIELEITETAIVDREGIALRQLAMLKAAGVSISLDDFGRGYAGFAHLQALPITKLKLDRSLIAPLSNSHDDSPIVSSTIILAKRMGLQVVAEGVETRGQVVSLKLAGCDIAQGYHFSRPVAAEDVPEFASGREVSALCI</sequence>
<reference evidence="6" key="1">
    <citation type="submission" date="2022-06" db="EMBL/GenBank/DDBJ databases">
        <title>Detection of beta-lactamases in bacteria of animal origin.</title>
        <authorList>
            <person name="Mlynarcik P."/>
            <person name="Zdarska V."/>
            <person name="Chudobova H."/>
            <person name="Prochazkova P."/>
            <person name="Hricova K."/>
            <person name="Mezerova K."/>
            <person name="Bardon J."/>
            <person name="Dolejska M."/>
            <person name="Sukkar I."/>
            <person name="Kolar M."/>
        </authorList>
    </citation>
    <scope>NUCLEOTIDE SEQUENCE</scope>
    <source>
        <strain evidence="6">S 300-3</strain>
    </source>
</reference>
<dbReference type="SUPFAM" id="SSF141868">
    <property type="entry name" value="EAL domain-like"/>
    <property type="match status" value="1"/>
</dbReference>
<dbReference type="Pfam" id="PF00990">
    <property type="entry name" value="GGDEF"/>
    <property type="match status" value="1"/>
</dbReference>
<dbReference type="EMBL" id="JAMYBS010000001">
    <property type="protein sequence ID" value="MCO7543385.1"/>
    <property type="molecule type" value="Genomic_DNA"/>
</dbReference>
<dbReference type="SUPFAM" id="SSF55073">
    <property type="entry name" value="Nucleotide cyclase"/>
    <property type="match status" value="1"/>
</dbReference>
<comment type="caution">
    <text evidence="6">The sequence shown here is derived from an EMBL/GenBank/DDBJ whole genome shotgun (WGS) entry which is preliminary data.</text>
</comment>
<dbReference type="SMART" id="SM00267">
    <property type="entry name" value="GGDEF"/>
    <property type="match status" value="1"/>
</dbReference>
<dbReference type="AlphaFoldDB" id="A0AA42BCI1"/>